<accession>A0A1A6C4Q0</accession>
<proteinExistence type="inferred from homology"/>
<feature type="transmembrane region" description="Helical" evidence="8">
    <location>
        <begin position="136"/>
        <end position="153"/>
    </location>
</feature>
<dbReference type="SUPFAM" id="SSF103473">
    <property type="entry name" value="MFS general substrate transporter"/>
    <property type="match status" value="1"/>
</dbReference>
<evidence type="ECO:0000259" key="9">
    <source>
        <dbReference type="PROSITE" id="PS50850"/>
    </source>
</evidence>
<dbReference type="PROSITE" id="PS50850">
    <property type="entry name" value="MFS"/>
    <property type="match status" value="1"/>
</dbReference>
<dbReference type="PRINTS" id="PR01036">
    <property type="entry name" value="TCRTETB"/>
</dbReference>
<sequence length="503" mass="54854">MQTGPRERLLITIAVMSATIMQVLDTTIVNVALPHMQGQLSATRDQISWVLTSYLVASGIFMPLTGYFTDRLGQKRYLMLSVAGFVVSSALCGLSTNVAEIVIFRLAQGVFGAALVPLSQSLMVNTYPLEQRGRAMAIWGMGVMIGPILGPTLGGYLTEVLSWRWTFYINVPVGMLSLLLAWRVVPDTERRERRMDWTGFLLMGLAIGTVQYVLDRGNEDAWFSSNTITLLSAIAVVSFIAFIVHAVRAGDHAIFRLGIFRDRNFTTASLLIAVFGLGLYGTALVQPLMLEGLLSYPALTTGLVMAPRGLASMFSMMLVGRLIGRIDPRILIATGIVLASTGAWAMTLYSLDIDIYWSVWPIVLQGLGMGLIFVPMSTVAFSSLPPRDSAEAAGLFSLLRTIGSSIGISIVSTVLTRHTQMAWNQLGGHITDMNPAVDDYLRGLGMGVHSPAAPQLLGQLLHRQADMVGFLDAFLLITWGFLIMLPLVLLMRRVDLGRRAPGR</sequence>
<feature type="transmembrane region" description="Helical" evidence="8">
    <location>
        <begin position="77"/>
        <end position="96"/>
    </location>
</feature>
<feature type="transmembrane region" description="Helical" evidence="8">
    <location>
        <begin position="268"/>
        <end position="290"/>
    </location>
</feature>
<feature type="transmembrane region" description="Helical" evidence="8">
    <location>
        <begin position="9"/>
        <end position="34"/>
    </location>
</feature>
<evidence type="ECO:0000256" key="3">
    <source>
        <dbReference type="ARBA" id="ARBA00022448"/>
    </source>
</evidence>
<dbReference type="Gene3D" id="1.20.1250.20">
    <property type="entry name" value="MFS general substrate transporter like domains"/>
    <property type="match status" value="1"/>
</dbReference>
<comment type="subcellular location">
    <subcellularLocation>
        <location evidence="1">Cell membrane</location>
        <topology evidence="1">Multi-pass membrane protein</topology>
    </subcellularLocation>
</comment>
<evidence type="ECO:0000256" key="5">
    <source>
        <dbReference type="ARBA" id="ARBA00022692"/>
    </source>
</evidence>
<gene>
    <name evidence="10" type="ORF">Thpro_021865</name>
</gene>
<dbReference type="Proteomes" id="UP000029273">
    <property type="component" value="Unassembled WGS sequence"/>
</dbReference>
<feature type="transmembrane region" description="Helical" evidence="8">
    <location>
        <begin position="46"/>
        <end position="65"/>
    </location>
</feature>
<dbReference type="NCBIfam" id="TIGR00711">
    <property type="entry name" value="efflux_EmrB"/>
    <property type="match status" value="1"/>
</dbReference>
<evidence type="ECO:0000256" key="2">
    <source>
        <dbReference type="ARBA" id="ARBA00008537"/>
    </source>
</evidence>
<evidence type="ECO:0000256" key="7">
    <source>
        <dbReference type="ARBA" id="ARBA00023136"/>
    </source>
</evidence>
<name>A0A1A6C4Q0_9GAMM</name>
<feature type="transmembrane region" description="Helical" evidence="8">
    <location>
        <begin position="467"/>
        <end position="490"/>
    </location>
</feature>
<keyword evidence="5 8" id="KW-0812">Transmembrane</keyword>
<feature type="transmembrane region" description="Helical" evidence="8">
    <location>
        <begin position="165"/>
        <end position="185"/>
    </location>
</feature>
<keyword evidence="6 8" id="KW-1133">Transmembrane helix</keyword>
<organism evidence="10 11">
    <name type="scientific">Acidihalobacter prosperus</name>
    <dbReference type="NCBI Taxonomy" id="160660"/>
    <lineage>
        <taxon>Bacteria</taxon>
        <taxon>Pseudomonadati</taxon>
        <taxon>Pseudomonadota</taxon>
        <taxon>Gammaproteobacteria</taxon>
        <taxon>Chromatiales</taxon>
        <taxon>Ectothiorhodospiraceae</taxon>
        <taxon>Acidihalobacter</taxon>
    </lineage>
</organism>
<evidence type="ECO:0000256" key="6">
    <source>
        <dbReference type="ARBA" id="ARBA00022989"/>
    </source>
</evidence>
<dbReference type="InterPro" id="IPR004638">
    <property type="entry name" value="EmrB-like"/>
</dbReference>
<evidence type="ECO:0000256" key="4">
    <source>
        <dbReference type="ARBA" id="ARBA00022475"/>
    </source>
</evidence>
<feature type="transmembrane region" description="Helical" evidence="8">
    <location>
        <begin position="330"/>
        <end position="349"/>
    </location>
</feature>
<dbReference type="PANTHER" id="PTHR42718">
    <property type="entry name" value="MAJOR FACILITATOR SUPERFAMILY MULTIDRUG TRANSPORTER MFSC"/>
    <property type="match status" value="1"/>
</dbReference>
<evidence type="ECO:0000256" key="8">
    <source>
        <dbReference type="SAM" id="Phobius"/>
    </source>
</evidence>
<protein>
    <submittedName>
        <fullName evidence="10">Multidrug MFS transporter</fullName>
    </submittedName>
</protein>
<dbReference type="InterPro" id="IPR036259">
    <property type="entry name" value="MFS_trans_sf"/>
</dbReference>
<feature type="transmembrane region" description="Helical" evidence="8">
    <location>
        <begin position="226"/>
        <end position="247"/>
    </location>
</feature>
<feature type="transmembrane region" description="Helical" evidence="8">
    <location>
        <begin position="102"/>
        <end position="124"/>
    </location>
</feature>
<dbReference type="AlphaFoldDB" id="A0A1A6C4Q0"/>
<dbReference type="Pfam" id="PF07690">
    <property type="entry name" value="MFS_1"/>
    <property type="match status" value="1"/>
</dbReference>
<dbReference type="CDD" id="cd17503">
    <property type="entry name" value="MFS_LmrB_MDR_like"/>
    <property type="match status" value="1"/>
</dbReference>
<evidence type="ECO:0000256" key="1">
    <source>
        <dbReference type="ARBA" id="ARBA00004651"/>
    </source>
</evidence>
<reference evidence="10 11" key="1">
    <citation type="journal article" date="2014" name="Genome Announc.">
        <title>Draft Genome Sequence of the Iron-Oxidizing, Acidophilic, and Halotolerant 'Thiobacillus prosperus' Type Strain DSM 5130.</title>
        <authorList>
            <person name="Ossandon F.J."/>
            <person name="Cardenas J.P."/>
            <person name="Corbett M."/>
            <person name="Quatrini R."/>
            <person name="Holmes D.S."/>
            <person name="Watkin E."/>
        </authorList>
    </citation>
    <scope>NUCLEOTIDE SEQUENCE [LARGE SCALE GENOMIC DNA]</scope>
    <source>
        <strain evidence="10 11">DSM 5130</strain>
    </source>
</reference>
<dbReference type="Gene3D" id="1.20.1720.10">
    <property type="entry name" value="Multidrug resistance protein D"/>
    <property type="match status" value="1"/>
</dbReference>
<feature type="transmembrane region" description="Helical" evidence="8">
    <location>
        <begin position="296"/>
        <end position="318"/>
    </location>
</feature>
<dbReference type="STRING" id="160660.BJI67_15430"/>
<evidence type="ECO:0000313" key="10">
    <source>
        <dbReference type="EMBL" id="OBS09537.1"/>
    </source>
</evidence>
<dbReference type="InterPro" id="IPR020846">
    <property type="entry name" value="MFS_dom"/>
</dbReference>
<dbReference type="InterPro" id="IPR011701">
    <property type="entry name" value="MFS"/>
</dbReference>
<keyword evidence="4" id="KW-1003">Cell membrane</keyword>
<feature type="transmembrane region" description="Helical" evidence="8">
    <location>
        <begin position="355"/>
        <end position="381"/>
    </location>
</feature>
<comment type="caution">
    <text evidence="10">The sequence shown here is derived from an EMBL/GenBank/DDBJ whole genome shotgun (WGS) entry which is preliminary data.</text>
</comment>
<keyword evidence="11" id="KW-1185">Reference proteome</keyword>
<dbReference type="GO" id="GO:0022857">
    <property type="term" value="F:transmembrane transporter activity"/>
    <property type="evidence" value="ECO:0007669"/>
    <property type="project" value="InterPro"/>
</dbReference>
<comment type="similarity">
    <text evidence="2">Belongs to the major facilitator superfamily. EmrB family.</text>
</comment>
<feature type="domain" description="Major facilitator superfamily (MFS) profile" evidence="9">
    <location>
        <begin position="11"/>
        <end position="496"/>
    </location>
</feature>
<feature type="transmembrane region" description="Helical" evidence="8">
    <location>
        <begin position="393"/>
        <end position="415"/>
    </location>
</feature>
<feature type="transmembrane region" description="Helical" evidence="8">
    <location>
        <begin position="197"/>
        <end position="214"/>
    </location>
</feature>
<keyword evidence="3" id="KW-0813">Transport</keyword>
<evidence type="ECO:0000313" key="11">
    <source>
        <dbReference type="Proteomes" id="UP000029273"/>
    </source>
</evidence>
<dbReference type="GO" id="GO:0005886">
    <property type="term" value="C:plasma membrane"/>
    <property type="evidence" value="ECO:0007669"/>
    <property type="project" value="UniProtKB-SubCell"/>
</dbReference>
<keyword evidence="7 8" id="KW-0472">Membrane</keyword>
<dbReference type="PANTHER" id="PTHR42718:SF9">
    <property type="entry name" value="MAJOR FACILITATOR SUPERFAMILY MULTIDRUG TRANSPORTER MFSC"/>
    <property type="match status" value="1"/>
</dbReference>
<dbReference type="EMBL" id="JQSG02000003">
    <property type="protein sequence ID" value="OBS09537.1"/>
    <property type="molecule type" value="Genomic_DNA"/>
</dbReference>